<dbReference type="EMBL" id="FOQK01000038">
    <property type="protein sequence ID" value="SFI43036.1"/>
    <property type="molecule type" value="Genomic_DNA"/>
</dbReference>
<name>A0A1I3I4Y4_SELRU</name>
<gene>
    <name evidence="1" type="ORF">SAMN04487861_13812</name>
</gene>
<dbReference type="Gene3D" id="2.60.320.10">
    <property type="entry name" value="N-utilization substance G protein NusG, insert domain"/>
    <property type="match status" value="1"/>
</dbReference>
<proteinExistence type="predicted"/>
<reference evidence="1 2" key="1">
    <citation type="submission" date="2016-10" db="EMBL/GenBank/DDBJ databases">
        <authorList>
            <person name="de Groot N.N."/>
        </authorList>
    </citation>
    <scope>NUCLEOTIDE SEQUENCE [LARGE SCALE GENOMIC DNA]</scope>
    <source>
        <strain evidence="1 2">Z108</strain>
    </source>
</reference>
<organism evidence="1 2">
    <name type="scientific">Selenomonas ruminantium</name>
    <dbReference type="NCBI Taxonomy" id="971"/>
    <lineage>
        <taxon>Bacteria</taxon>
        <taxon>Bacillati</taxon>
        <taxon>Bacillota</taxon>
        <taxon>Negativicutes</taxon>
        <taxon>Selenomonadales</taxon>
        <taxon>Selenomonadaceae</taxon>
        <taxon>Selenomonas</taxon>
    </lineage>
</organism>
<evidence type="ECO:0000313" key="1">
    <source>
        <dbReference type="EMBL" id="SFI43036.1"/>
    </source>
</evidence>
<dbReference type="RefSeq" id="WP_256211393.1">
    <property type="nucleotide sequence ID" value="NZ_FOQK01000038.1"/>
</dbReference>
<accession>A0A1I3I4Y4</accession>
<dbReference type="Pfam" id="PF07009">
    <property type="entry name" value="NusG_II"/>
    <property type="match status" value="1"/>
</dbReference>
<dbReference type="Proteomes" id="UP000183639">
    <property type="component" value="Unassembled WGS sequence"/>
</dbReference>
<sequence>MVTMMKMLKRADILLIIILLALSLLPLLSLPDSKADAVHADITIDGQLWRRVPLSAHHGHETITARTPDGHYNTIEIDDDTIAVQDADCPDRICIQQGKAQKPGDIIVCLPHKLLIEVKGTSPDGTTAVLPAR</sequence>
<dbReference type="CDD" id="cd09911">
    <property type="entry name" value="Lin0431_like"/>
    <property type="match status" value="1"/>
</dbReference>
<dbReference type="InterPro" id="IPR038690">
    <property type="entry name" value="NusG_2_sf"/>
</dbReference>
<protein>
    <submittedName>
        <fullName evidence="1">Uncharacterized protein</fullName>
    </submittedName>
</protein>
<evidence type="ECO:0000313" key="2">
    <source>
        <dbReference type="Proteomes" id="UP000183639"/>
    </source>
</evidence>
<dbReference type="AlphaFoldDB" id="A0A1I3I4Y4"/>